<dbReference type="GO" id="GO:0005524">
    <property type="term" value="F:ATP binding"/>
    <property type="evidence" value="ECO:0007669"/>
    <property type="project" value="UniProtKB-KW"/>
</dbReference>
<organism evidence="6 7">
    <name type="scientific">Pirellulimonas nuda</name>
    <dbReference type="NCBI Taxonomy" id="2528009"/>
    <lineage>
        <taxon>Bacteria</taxon>
        <taxon>Pseudomonadati</taxon>
        <taxon>Planctomycetota</taxon>
        <taxon>Planctomycetia</taxon>
        <taxon>Pirellulales</taxon>
        <taxon>Lacipirellulaceae</taxon>
        <taxon>Pirellulimonas</taxon>
    </lineage>
</organism>
<dbReference type="Proteomes" id="UP000317429">
    <property type="component" value="Chromosome"/>
</dbReference>
<proteinExistence type="predicted"/>
<evidence type="ECO:0000256" key="2">
    <source>
        <dbReference type="ARBA" id="ARBA00022741"/>
    </source>
</evidence>
<protein>
    <submittedName>
        <fullName evidence="6">Serine/threonine-protein kinase PrkC</fullName>
        <ecNumber evidence="6">2.7.11.1</ecNumber>
    </submittedName>
</protein>
<dbReference type="Gene3D" id="1.10.510.10">
    <property type="entry name" value="Transferase(Phosphotransferase) domain 1"/>
    <property type="match status" value="1"/>
</dbReference>
<dbReference type="Gene3D" id="3.30.200.20">
    <property type="entry name" value="Phosphorylase Kinase, domain 1"/>
    <property type="match status" value="1"/>
</dbReference>
<keyword evidence="2" id="KW-0547">Nucleotide-binding</keyword>
<dbReference type="PANTHER" id="PTHR43289">
    <property type="entry name" value="MITOGEN-ACTIVATED PROTEIN KINASE KINASE KINASE 20-RELATED"/>
    <property type="match status" value="1"/>
</dbReference>
<dbReference type="Pfam" id="PF00069">
    <property type="entry name" value="Pkinase"/>
    <property type="match status" value="1"/>
</dbReference>
<dbReference type="InterPro" id="IPR000719">
    <property type="entry name" value="Prot_kinase_dom"/>
</dbReference>
<keyword evidence="1 6" id="KW-0808">Transferase</keyword>
<dbReference type="GO" id="GO:0004674">
    <property type="term" value="F:protein serine/threonine kinase activity"/>
    <property type="evidence" value="ECO:0007669"/>
    <property type="project" value="UniProtKB-EC"/>
</dbReference>
<keyword evidence="4" id="KW-0067">ATP-binding</keyword>
<sequence>MSTPSDDTRNEDLAAIRLAQQSIDVQSGDPPDEPGIDPATAIEVAQLASALDVLGRFQVGAAPAEPGEASDPLTIGRFEILGERGRGGFGIVLQAFDPGLQRTVALKVPRPERLLAGHPAADFIREAQLAARLDHPGIVPVYEAQQHGPVWYIASAYCDGPTLGEWLEHDPCKGRTRRAVVDILAQIAEAVQFAHTHGVLHLDLQPENVLLDLDHPGFAPRAMVNDFGLAGTLDGPSPAKQGRVAGTPAFMAPEQRSGHASQIGVATDVYGLGAILNVALRQSEGPERTGVPPLVRGGGPATSLVSRDLEAIAARCTQTDPNERYGSAGEVAADLRRALRGEEVTARPLGVVGSKLRVIRKRPAAVAVATLSVAALMGGAVRWGQQTEAVQTPAAHQVAVRGGSGALQQSLVSLSSMALAGSLAPGPIAARLPTSGLADSILSELREWSESTGCDEDARNALWIVEQNLGGLGGRLPGSDQEFCDGVSAWVEVIRQNPAEPLWRRALVVHLFAYTRAAKGEDWLWWRAESTAGLNALLGNLRGLPELYAMVLVEHAQNEISQNHRRRALPCLVAAAEVLGSQEGADASTDRCLVIDANARLATLACKLNRYDIAENAAQTAVCFAQGSPPPAECSERIRTAACAAYRAESRLRWRDGSPDAALAALACAAAYREAALQADPGSIEKLLSLSLLHHRVGNLHLRHGDDAGAAEAFRQELAIVNQGLAEPHNENPSLLRRRAHAGRLLATCLQASEDSAGAIAALEQAVLDFERAKLNAEVERSVWLAAAEAWQDLARLYREAERPQEAADAYRSSIAVAARGERLLGGHSQLSDTADRGRSGLARVVAADQASPLQSGAGVDL</sequence>
<evidence type="ECO:0000256" key="4">
    <source>
        <dbReference type="ARBA" id="ARBA00022840"/>
    </source>
</evidence>
<feature type="domain" description="Protein kinase" evidence="5">
    <location>
        <begin position="78"/>
        <end position="339"/>
    </location>
</feature>
<dbReference type="EC" id="2.7.11.1" evidence="6"/>
<name>A0A518DCK7_9BACT</name>
<accession>A0A518DCK7</accession>
<keyword evidence="7" id="KW-1185">Reference proteome</keyword>
<dbReference type="RefSeq" id="WP_197527481.1">
    <property type="nucleotide sequence ID" value="NZ_CP036291.1"/>
</dbReference>
<keyword evidence="3 6" id="KW-0418">Kinase</keyword>
<dbReference type="PROSITE" id="PS50011">
    <property type="entry name" value="PROTEIN_KINASE_DOM"/>
    <property type="match status" value="1"/>
</dbReference>
<dbReference type="AlphaFoldDB" id="A0A518DCK7"/>
<evidence type="ECO:0000313" key="7">
    <source>
        <dbReference type="Proteomes" id="UP000317429"/>
    </source>
</evidence>
<dbReference type="InterPro" id="IPR011009">
    <property type="entry name" value="Kinase-like_dom_sf"/>
</dbReference>
<dbReference type="PANTHER" id="PTHR43289:SF6">
    <property type="entry name" value="SERINE_THREONINE-PROTEIN KINASE NEKL-3"/>
    <property type="match status" value="1"/>
</dbReference>
<dbReference type="CDD" id="cd14014">
    <property type="entry name" value="STKc_PknB_like"/>
    <property type="match status" value="1"/>
</dbReference>
<evidence type="ECO:0000259" key="5">
    <source>
        <dbReference type="PROSITE" id="PS50011"/>
    </source>
</evidence>
<dbReference type="EMBL" id="CP036291">
    <property type="protein sequence ID" value="QDU89214.1"/>
    <property type="molecule type" value="Genomic_DNA"/>
</dbReference>
<dbReference type="SUPFAM" id="SSF56112">
    <property type="entry name" value="Protein kinase-like (PK-like)"/>
    <property type="match status" value="1"/>
</dbReference>
<dbReference type="Gene3D" id="1.25.40.10">
    <property type="entry name" value="Tetratricopeptide repeat domain"/>
    <property type="match status" value="1"/>
</dbReference>
<dbReference type="KEGG" id="pnd:Pla175_26010"/>
<evidence type="ECO:0000313" key="6">
    <source>
        <dbReference type="EMBL" id="QDU89214.1"/>
    </source>
</evidence>
<evidence type="ECO:0000256" key="3">
    <source>
        <dbReference type="ARBA" id="ARBA00022777"/>
    </source>
</evidence>
<reference evidence="6 7" key="1">
    <citation type="submission" date="2019-02" db="EMBL/GenBank/DDBJ databases">
        <title>Deep-cultivation of Planctomycetes and their phenomic and genomic characterization uncovers novel biology.</title>
        <authorList>
            <person name="Wiegand S."/>
            <person name="Jogler M."/>
            <person name="Boedeker C."/>
            <person name="Pinto D."/>
            <person name="Vollmers J."/>
            <person name="Rivas-Marin E."/>
            <person name="Kohn T."/>
            <person name="Peeters S.H."/>
            <person name="Heuer A."/>
            <person name="Rast P."/>
            <person name="Oberbeckmann S."/>
            <person name="Bunk B."/>
            <person name="Jeske O."/>
            <person name="Meyerdierks A."/>
            <person name="Storesund J.E."/>
            <person name="Kallscheuer N."/>
            <person name="Luecker S."/>
            <person name="Lage O.M."/>
            <person name="Pohl T."/>
            <person name="Merkel B.J."/>
            <person name="Hornburger P."/>
            <person name="Mueller R.-W."/>
            <person name="Bruemmer F."/>
            <person name="Labrenz M."/>
            <person name="Spormann A.M."/>
            <person name="Op den Camp H."/>
            <person name="Overmann J."/>
            <person name="Amann R."/>
            <person name="Jetten M.S.M."/>
            <person name="Mascher T."/>
            <person name="Medema M.H."/>
            <person name="Devos D.P."/>
            <person name="Kaster A.-K."/>
            <person name="Ovreas L."/>
            <person name="Rohde M."/>
            <person name="Galperin M.Y."/>
            <person name="Jogler C."/>
        </authorList>
    </citation>
    <scope>NUCLEOTIDE SEQUENCE [LARGE SCALE GENOMIC DNA]</scope>
    <source>
        <strain evidence="6 7">Pla175</strain>
    </source>
</reference>
<dbReference type="InterPro" id="IPR011990">
    <property type="entry name" value="TPR-like_helical_dom_sf"/>
</dbReference>
<evidence type="ECO:0000256" key="1">
    <source>
        <dbReference type="ARBA" id="ARBA00022679"/>
    </source>
</evidence>
<dbReference type="SUPFAM" id="SSF48452">
    <property type="entry name" value="TPR-like"/>
    <property type="match status" value="1"/>
</dbReference>
<gene>
    <name evidence="6" type="primary">prkC_5</name>
    <name evidence="6" type="ORF">Pla175_26010</name>
</gene>